<keyword evidence="4 8" id="KW-1003">Cell membrane</keyword>
<evidence type="ECO:0000256" key="3">
    <source>
        <dbReference type="ARBA" id="ARBA00022448"/>
    </source>
</evidence>
<dbReference type="EMBL" id="AP028654">
    <property type="protein sequence ID" value="BEP28351.1"/>
    <property type="molecule type" value="Genomic_DNA"/>
</dbReference>
<dbReference type="AlphaFoldDB" id="A0AAU9E1B3"/>
<accession>A0AAU9E1B3</accession>
<dbReference type="GO" id="GO:0035435">
    <property type="term" value="P:phosphate ion transmembrane transport"/>
    <property type="evidence" value="ECO:0007669"/>
    <property type="project" value="InterPro"/>
</dbReference>
<proteinExistence type="inferred from homology"/>
<name>A0AAU9E1B3_9FIRM</name>
<dbReference type="PANTHER" id="PTHR43470">
    <property type="entry name" value="PHOSPHATE TRANSPORT SYSTEM PERMEASE PROTEIN PSTA-RELATED"/>
    <property type="match status" value="1"/>
</dbReference>
<dbReference type="Proteomes" id="UP001321786">
    <property type="component" value="Chromosome"/>
</dbReference>
<feature type="transmembrane region" description="Helical" evidence="8">
    <location>
        <begin position="113"/>
        <end position="131"/>
    </location>
</feature>
<keyword evidence="5 8" id="KW-0812">Transmembrane</keyword>
<dbReference type="InterPro" id="IPR035906">
    <property type="entry name" value="MetI-like_sf"/>
</dbReference>
<feature type="transmembrane region" description="Helical" evidence="8">
    <location>
        <begin position="137"/>
        <end position="155"/>
    </location>
</feature>
<evidence type="ECO:0000256" key="4">
    <source>
        <dbReference type="ARBA" id="ARBA00022475"/>
    </source>
</evidence>
<reference evidence="10 11" key="1">
    <citation type="submission" date="2023-08" db="EMBL/GenBank/DDBJ databases">
        <title>Helicovermis profunda gen. nov., sp. nov., a novel mesophilic, fermentative bacterium within the Bacillota from a deep-sea hydrothermal vent chimney.</title>
        <authorList>
            <person name="Miyazaki U."/>
            <person name="Mizutani D."/>
            <person name="Hashimoto Y."/>
            <person name="Tame A."/>
            <person name="Sawayama S."/>
            <person name="Miyazaki J."/>
            <person name="Takai K."/>
            <person name="Nakagawa S."/>
        </authorList>
    </citation>
    <scope>NUCLEOTIDE SEQUENCE [LARGE SCALE GENOMIC DNA]</scope>
    <source>
        <strain evidence="10 11">S502</strain>
    </source>
</reference>
<comment type="subcellular location">
    <subcellularLocation>
        <location evidence="1 8">Cell membrane</location>
        <topology evidence="1 8">Multi-pass membrane protein</topology>
    </subcellularLocation>
</comment>
<dbReference type="InterPro" id="IPR000515">
    <property type="entry name" value="MetI-like"/>
</dbReference>
<dbReference type="PROSITE" id="PS50928">
    <property type="entry name" value="ABC_TM1"/>
    <property type="match status" value="1"/>
</dbReference>
<dbReference type="GO" id="GO:0005315">
    <property type="term" value="F:phosphate transmembrane transporter activity"/>
    <property type="evidence" value="ECO:0007669"/>
    <property type="project" value="InterPro"/>
</dbReference>
<evidence type="ECO:0000256" key="6">
    <source>
        <dbReference type="ARBA" id="ARBA00022989"/>
    </source>
</evidence>
<feature type="transmembrane region" description="Helical" evidence="8">
    <location>
        <begin position="64"/>
        <end position="93"/>
    </location>
</feature>
<feature type="transmembrane region" description="Helical" evidence="8">
    <location>
        <begin position="252"/>
        <end position="274"/>
    </location>
</feature>
<keyword evidence="11" id="KW-1185">Reference proteome</keyword>
<evidence type="ECO:0000313" key="10">
    <source>
        <dbReference type="EMBL" id="BEP28351.1"/>
    </source>
</evidence>
<keyword evidence="7 8" id="KW-0472">Membrane</keyword>
<evidence type="ECO:0000256" key="7">
    <source>
        <dbReference type="ARBA" id="ARBA00023136"/>
    </source>
</evidence>
<protein>
    <recommendedName>
        <fullName evidence="8">Phosphate transport system permease protein PstA</fullName>
    </recommendedName>
</protein>
<evidence type="ECO:0000256" key="2">
    <source>
        <dbReference type="ARBA" id="ARBA00007069"/>
    </source>
</evidence>
<evidence type="ECO:0000313" key="11">
    <source>
        <dbReference type="Proteomes" id="UP001321786"/>
    </source>
</evidence>
<comment type="similarity">
    <text evidence="2 8">Belongs to the binding-protein-dependent transport system permease family. CysTW subfamily.</text>
</comment>
<dbReference type="RefSeq" id="WP_338536676.1">
    <property type="nucleotide sequence ID" value="NZ_AP028654.1"/>
</dbReference>
<dbReference type="PANTHER" id="PTHR43470:SF3">
    <property type="entry name" value="PHOSPHATE TRANSPORT SYSTEM PERMEASE PROTEIN PSTA-RELATED"/>
    <property type="match status" value="1"/>
</dbReference>
<evidence type="ECO:0000259" key="9">
    <source>
        <dbReference type="PROSITE" id="PS50928"/>
    </source>
</evidence>
<dbReference type="GO" id="GO:0005886">
    <property type="term" value="C:plasma membrane"/>
    <property type="evidence" value="ECO:0007669"/>
    <property type="project" value="UniProtKB-SubCell"/>
</dbReference>
<dbReference type="SUPFAM" id="SSF161098">
    <property type="entry name" value="MetI-like"/>
    <property type="match status" value="1"/>
</dbReference>
<feature type="transmembrane region" description="Helical" evidence="8">
    <location>
        <begin position="20"/>
        <end position="44"/>
    </location>
</feature>
<dbReference type="Pfam" id="PF00528">
    <property type="entry name" value="BPD_transp_1"/>
    <property type="match status" value="1"/>
</dbReference>
<evidence type="ECO:0000256" key="1">
    <source>
        <dbReference type="ARBA" id="ARBA00004651"/>
    </source>
</evidence>
<feature type="transmembrane region" description="Helical" evidence="8">
    <location>
        <begin position="187"/>
        <end position="208"/>
    </location>
</feature>
<dbReference type="KEGG" id="hprf:HLPR_06820"/>
<keyword evidence="3" id="KW-0813">Transport</keyword>
<dbReference type="Gene3D" id="1.10.3720.10">
    <property type="entry name" value="MetI-like"/>
    <property type="match status" value="1"/>
</dbReference>
<organism evidence="10 11">
    <name type="scientific">Helicovermis profundi</name>
    <dbReference type="NCBI Taxonomy" id="3065157"/>
    <lineage>
        <taxon>Bacteria</taxon>
        <taxon>Bacillati</taxon>
        <taxon>Bacillota</taxon>
        <taxon>Clostridia</taxon>
        <taxon>Helicovermis</taxon>
    </lineage>
</organism>
<gene>
    <name evidence="10" type="primary">pstA</name>
    <name evidence="10" type="ORF">HLPR_06820</name>
</gene>
<dbReference type="CDD" id="cd06261">
    <property type="entry name" value="TM_PBP2"/>
    <property type="match status" value="1"/>
</dbReference>
<keyword evidence="6 8" id="KW-1133">Transmembrane helix</keyword>
<evidence type="ECO:0000256" key="5">
    <source>
        <dbReference type="ARBA" id="ARBA00022692"/>
    </source>
</evidence>
<evidence type="ECO:0000256" key="8">
    <source>
        <dbReference type="RuleBase" id="RU363043"/>
    </source>
</evidence>
<dbReference type="NCBIfam" id="TIGR00974">
    <property type="entry name" value="3a0107s02c"/>
    <property type="match status" value="1"/>
</dbReference>
<dbReference type="InterPro" id="IPR005672">
    <property type="entry name" value="Phosphate_PstA"/>
</dbReference>
<feature type="domain" description="ABC transmembrane type-1" evidence="9">
    <location>
        <begin position="68"/>
        <end position="270"/>
    </location>
</feature>
<sequence>MNKKNVKNYRKFKDNFILGLIYISSFITFSILVWILVYVLSRGLPQINMEFLSSAPKGDDGGGIFPMIISTLYLIIISIAFSAPIGVLSAIYLTEYAKNKRLIKIIRFATESLAGIPSIIYGLFGMVFFVVFLKMGWSIISGAITLSIMVLPTIIRSSEEALKSVPKSYKEASLSLGATKLRTIYKCILPSAFPGILTAIILSVGRIIGETAAIYLTVGMAPYIPKSIFESGRTLSVHLYMLAKEGISFDKAFATASVLIIMIFMINVLSNYVANKMNTTNKA</sequence>